<dbReference type="SUPFAM" id="SSF52087">
    <property type="entry name" value="CRAL/TRIO domain"/>
    <property type="match status" value="1"/>
</dbReference>
<evidence type="ECO:0000259" key="1">
    <source>
        <dbReference type="PROSITE" id="PS50191"/>
    </source>
</evidence>
<sequence length="357" mass="40341">MKVKGDNVKKAAKQLISCLSWRQNFDIERLGAEEFSTELSDGVAYISGHDGESRPVIIFRFKHDYQKLRTQKQFTRLVAFTIETAISSMSRNAEQSFVLLFDASFFRSSSAFANLLLATLKIIADYYPYRLYKAFIIDPPSFFSYLWKGVRPFVELSTVTMIVSSLDYDEPLDISHVSSNPRSASLRFDASSIKSTATIGSASSRFAFTVSQNSLKPWYLSFTDTSPYNPAAQVSPLSARSLSFASPAARGFKDAKPAACRKSLFPSTPLPEKTKSVSYRKTPRPSFFQSPAMFFRRENNVGGGGEKSREAFVPYLKFYRRPYDETAYRSKLRGPRGFVSVVSSHRRSRHVSLSQRF</sequence>
<keyword evidence="3" id="KW-1185">Reference proteome</keyword>
<dbReference type="InterPro" id="IPR036865">
    <property type="entry name" value="CRAL-TRIO_dom_sf"/>
</dbReference>
<feature type="domain" description="CRAL-TRIO" evidence="1">
    <location>
        <begin position="46"/>
        <end position="196"/>
    </location>
</feature>
<dbReference type="InterPro" id="IPR001251">
    <property type="entry name" value="CRAL-TRIO_dom"/>
</dbReference>
<dbReference type="Proteomes" id="UP000682877">
    <property type="component" value="Chromosome 3"/>
</dbReference>
<dbReference type="CDD" id="cd00170">
    <property type="entry name" value="SEC14"/>
    <property type="match status" value="1"/>
</dbReference>
<gene>
    <name evidence="2" type="ORF">AARE701A_LOCUS7871</name>
</gene>
<organism evidence="2 3">
    <name type="scientific">Arabidopsis arenosa</name>
    <name type="common">Sand rock-cress</name>
    <name type="synonym">Cardaminopsis arenosa</name>
    <dbReference type="NCBI Taxonomy" id="38785"/>
    <lineage>
        <taxon>Eukaryota</taxon>
        <taxon>Viridiplantae</taxon>
        <taxon>Streptophyta</taxon>
        <taxon>Embryophyta</taxon>
        <taxon>Tracheophyta</taxon>
        <taxon>Spermatophyta</taxon>
        <taxon>Magnoliopsida</taxon>
        <taxon>eudicotyledons</taxon>
        <taxon>Gunneridae</taxon>
        <taxon>Pentapetalae</taxon>
        <taxon>rosids</taxon>
        <taxon>malvids</taxon>
        <taxon>Brassicales</taxon>
        <taxon>Brassicaceae</taxon>
        <taxon>Camelineae</taxon>
        <taxon>Arabidopsis</taxon>
    </lineage>
</organism>
<dbReference type="PANTHER" id="PTHR47104">
    <property type="entry name" value="SEC14P-LIKE PHOSPHATIDYLINOSITOL TRANSFER FAMILY PROTEIN"/>
    <property type="match status" value="1"/>
</dbReference>
<reference evidence="2" key="1">
    <citation type="submission" date="2021-01" db="EMBL/GenBank/DDBJ databases">
        <authorList>
            <person name="Bezrukov I."/>
        </authorList>
    </citation>
    <scope>NUCLEOTIDE SEQUENCE</scope>
</reference>
<proteinExistence type="predicted"/>
<protein>
    <recommendedName>
        <fullName evidence="1">CRAL-TRIO domain-containing protein</fullName>
    </recommendedName>
</protein>
<dbReference type="SMART" id="SM00516">
    <property type="entry name" value="SEC14"/>
    <property type="match status" value="1"/>
</dbReference>
<dbReference type="EMBL" id="LR999453">
    <property type="protein sequence ID" value="CAE5968159.1"/>
    <property type="molecule type" value="Genomic_DNA"/>
</dbReference>
<dbReference type="Gene3D" id="3.40.525.10">
    <property type="entry name" value="CRAL-TRIO lipid binding domain"/>
    <property type="match status" value="1"/>
</dbReference>
<dbReference type="PROSITE" id="PS50191">
    <property type="entry name" value="CRAL_TRIO"/>
    <property type="match status" value="1"/>
</dbReference>
<dbReference type="Pfam" id="PF00650">
    <property type="entry name" value="CRAL_TRIO"/>
    <property type="match status" value="1"/>
</dbReference>
<evidence type="ECO:0000313" key="3">
    <source>
        <dbReference type="Proteomes" id="UP000682877"/>
    </source>
</evidence>
<dbReference type="AlphaFoldDB" id="A0A8S1ZZ33"/>
<accession>A0A8S1ZZ33</accession>
<evidence type="ECO:0000313" key="2">
    <source>
        <dbReference type="EMBL" id="CAE5968159.1"/>
    </source>
</evidence>
<dbReference type="PANTHER" id="PTHR47104:SF2">
    <property type="entry name" value="SEC14P-LIKE PHOSPHATIDYLINOSITOL TRANSFER FAMILY PROTEIN"/>
    <property type="match status" value="1"/>
</dbReference>
<name>A0A8S1ZZ33_ARAAE</name>